<sequence length="113" mass="12070">MPLKDLLLVIGKDTEAGELYTLELARLSGAALTVTSSGAVPSLPAFIRSELPSDLLDHMREDVESTARAALEGFAKRAPEVGVTVETVIPDISRGDVTGEVSRLARYFDVTVL</sequence>
<proteinExistence type="predicted"/>
<evidence type="ECO:0000313" key="1">
    <source>
        <dbReference type="EMBL" id="NBJ27122.1"/>
    </source>
</evidence>
<dbReference type="EMBL" id="JAAAXJ010000027">
    <property type="protein sequence ID" value="NBJ27122.1"/>
    <property type="molecule type" value="Genomic_DNA"/>
</dbReference>
<dbReference type="Proteomes" id="UP000818323">
    <property type="component" value="Unassembled WGS sequence"/>
</dbReference>
<comment type="caution">
    <text evidence="1">The sequence shown here is derived from an EMBL/GenBank/DDBJ whole genome shotgun (WGS) entry which is preliminary data.</text>
</comment>
<organism evidence="1 2">
    <name type="scientific">Microvirga arsenatis</name>
    <dbReference type="NCBI Taxonomy" id="2692265"/>
    <lineage>
        <taxon>Bacteria</taxon>
        <taxon>Pseudomonadati</taxon>
        <taxon>Pseudomonadota</taxon>
        <taxon>Alphaproteobacteria</taxon>
        <taxon>Hyphomicrobiales</taxon>
        <taxon>Methylobacteriaceae</taxon>
        <taxon>Microvirga</taxon>
    </lineage>
</organism>
<name>A0ABW9Z4V4_9HYPH</name>
<reference evidence="1 2" key="1">
    <citation type="submission" date="2020-01" db="EMBL/GenBank/DDBJ databases">
        <title>Microvirga sp. nov., an arsenate reduction bacterium isolated from Tibet hotspring sediments.</title>
        <authorList>
            <person name="Yuan C.-G."/>
        </authorList>
    </citation>
    <scope>NUCLEOTIDE SEQUENCE [LARGE SCALE GENOMIC DNA]</scope>
    <source>
        <strain evidence="1 2">SYSU G3D203</strain>
    </source>
</reference>
<evidence type="ECO:0000313" key="2">
    <source>
        <dbReference type="Proteomes" id="UP000818323"/>
    </source>
</evidence>
<keyword evidence="2" id="KW-1185">Reference proteome</keyword>
<dbReference type="RefSeq" id="WP_161726446.1">
    <property type="nucleotide sequence ID" value="NZ_JAAAXI010000036.1"/>
</dbReference>
<gene>
    <name evidence="1" type="ORF">GR303_22620</name>
</gene>
<accession>A0ABW9Z4V4</accession>
<dbReference type="SUPFAM" id="SSF52402">
    <property type="entry name" value="Adenine nucleotide alpha hydrolases-like"/>
    <property type="match status" value="1"/>
</dbReference>
<protein>
    <recommendedName>
        <fullName evidence="3">Universal stress protein</fullName>
    </recommendedName>
</protein>
<dbReference type="Gene3D" id="3.40.50.12370">
    <property type="match status" value="1"/>
</dbReference>
<evidence type="ECO:0008006" key="3">
    <source>
        <dbReference type="Google" id="ProtNLM"/>
    </source>
</evidence>